<dbReference type="InterPro" id="IPR013430">
    <property type="entry name" value="Toxin_antidote_HigA"/>
</dbReference>
<evidence type="ECO:0000313" key="5">
    <source>
        <dbReference type="Proteomes" id="UP000321367"/>
    </source>
</evidence>
<evidence type="ECO:0000256" key="2">
    <source>
        <dbReference type="ARBA" id="ARBA00023125"/>
    </source>
</evidence>
<comment type="similarity">
    <text evidence="1">Belongs to the short-chain fatty acyl-CoA assimilation regulator (ScfR) family.</text>
</comment>
<dbReference type="OrthoDB" id="9796786at2"/>
<dbReference type="Gene3D" id="1.10.260.40">
    <property type="entry name" value="lambda repressor-like DNA-binding domains"/>
    <property type="match status" value="1"/>
</dbReference>
<dbReference type="SUPFAM" id="SSF47413">
    <property type="entry name" value="lambda repressor-like DNA-binding domains"/>
    <property type="match status" value="1"/>
</dbReference>
<name>A0A5C6ZZ61_9FLAO</name>
<organism evidence="4 5">
    <name type="scientific">Gillisia hiemivivida</name>
    <dbReference type="NCBI Taxonomy" id="291190"/>
    <lineage>
        <taxon>Bacteria</taxon>
        <taxon>Pseudomonadati</taxon>
        <taxon>Bacteroidota</taxon>
        <taxon>Flavobacteriia</taxon>
        <taxon>Flavobacteriales</taxon>
        <taxon>Flavobacteriaceae</taxon>
        <taxon>Gillisia</taxon>
    </lineage>
</organism>
<dbReference type="CDD" id="cd00093">
    <property type="entry name" value="HTH_XRE"/>
    <property type="match status" value="1"/>
</dbReference>
<protein>
    <submittedName>
        <fullName evidence="4">HigA family addiction module antidote protein</fullName>
    </submittedName>
</protein>
<dbReference type="Proteomes" id="UP000321367">
    <property type="component" value="Unassembled WGS sequence"/>
</dbReference>
<proteinExistence type="inferred from homology"/>
<dbReference type="PANTHER" id="PTHR36924:SF1">
    <property type="entry name" value="ANTITOXIN HIGA-1"/>
    <property type="match status" value="1"/>
</dbReference>
<dbReference type="InterPro" id="IPR010982">
    <property type="entry name" value="Lambda_DNA-bd_dom_sf"/>
</dbReference>
<dbReference type="InterPro" id="IPR001387">
    <property type="entry name" value="Cro/C1-type_HTH"/>
</dbReference>
<evidence type="ECO:0000259" key="3">
    <source>
        <dbReference type="PROSITE" id="PS50943"/>
    </source>
</evidence>
<dbReference type="EMBL" id="VORY01000001">
    <property type="protein sequence ID" value="TXD95476.1"/>
    <property type="molecule type" value="Genomic_DNA"/>
</dbReference>
<dbReference type="GO" id="GO:0003677">
    <property type="term" value="F:DNA binding"/>
    <property type="evidence" value="ECO:0007669"/>
    <property type="project" value="UniProtKB-KW"/>
</dbReference>
<dbReference type="Gene3D" id="1.10.10.2910">
    <property type="match status" value="1"/>
</dbReference>
<dbReference type="PROSITE" id="PS50943">
    <property type="entry name" value="HTH_CROC1"/>
    <property type="match status" value="1"/>
</dbReference>
<dbReference type="Pfam" id="PF01381">
    <property type="entry name" value="HTH_3"/>
    <property type="match status" value="1"/>
</dbReference>
<dbReference type="Pfam" id="PF06114">
    <property type="entry name" value="Peptidase_M78"/>
    <property type="match status" value="1"/>
</dbReference>
<accession>A0A5C6ZZ61</accession>
<gene>
    <name evidence="4" type="ORF">ES724_00125</name>
</gene>
<keyword evidence="5" id="KW-1185">Reference proteome</keyword>
<keyword evidence="2" id="KW-0238">DNA-binding</keyword>
<evidence type="ECO:0000313" key="4">
    <source>
        <dbReference type="EMBL" id="TXD95476.1"/>
    </source>
</evidence>
<dbReference type="PANTHER" id="PTHR36924">
    <property type="entry name" value="ANTITOXIN HIGA-1"/>
    <property type="match status" value="1"/>
</dbReference>
<dbReference type="NCBIfam" id="TIGR02607">
    <property type="entry name" value="antidote_HigA"/>
    <property type="match status" value="1"/>
</dbReference>
<dbReference type="SMART" id="SM00530">
    <property type="entry name" value="HTH_XRE"/>
    <property type="match status" value="1"/>
</dbReference>
<dbReference type="AlphaFoldDB" id="A0A5C6ZZ61"/>
<dbReference type="RefSeq" id="WP_146928089.1">
    <property type="nucleotide sequence ID" value="NZ_CBCSHZ010000002.1"/>
</dbReference>
<evidence type="ECO:0000256" key="1">
    <source>
        <dbReference type="ARBA" id="ARBA00007227"/>
    </source>
</evidence>
<comment type="caution">
    <text evidence="4">The sequence shown here is derived from an EMBL/GenBank/DDBJ whole genome shotgun (WGS) entry which is preliminary data.</text>
</comment>
<sequence>MKATDLTPFIATHPGEILKDELDASDISQSEFAKIIGFKRSQLNEFIKSKRNLNADLAILLEKALGIDADFWMEAQKNYDLDSARMKAKNSERLEAIEQLNFIKDKIAYSFLKKEKILKGDPIDDVKLIKTIYDVEHFEQLANMRTEPSFSRFRKSTKLAIDPINIIGWSKLVEYKASMFLVPNFNYTCQNVLIHKLKEIITENEDTIKSSINLLAEYGIKLIIQKKGTKSPVDGISFWSNGNPAIGMSIRHKRVDNFAFTLFHELGHIFKHLVNNNECRFIDLDSKNEEKNYKNSIEEKEANRFAEEFLISDSEWSQYFEKYGLEPLKDANLIDHAKYIGIHPSILRGRVCHKLEFYKVKTQIIYNLQ</sequence>
<feature type="domain" description="HTH cro/C1-type" evidence="3">
    <location>
        <begin position="18"/>
        <end position="72"/>
    </location>
</feature>
<dbReference type="InterPro" id="IPR010359">
    <property type="entry name" value="IrrE_HExxH"/>
</dbReference>
<reference evidence="4 5" key="1">
    <citation type="submission" date="2019-08" db="EMBL/GenBank/DDBJ databases">
        <title>Genome sequence of Gillisia hiemivivida IC154 (type strain).</title>
        <authorList>
            <person name="Bowman J.P."/>
        </authorList>
    </citation>
    <scope>NUCLEOTIDE SEQUENCE [LARGE SCALE GENOMIC DNA]</scope>
    <source>
        <strain evidence="4 5">IC154</strain>
    </source>
</reference>